<proteinExistence type="inferred from homology"/>
<reference evidence="7 8" key="1">
    <citation type="submission" date="2020-08" db="EMBL/GenBank/DDBJ databases">
        <title>Genomic Encyclopedia of Type Strains, Phase IV (KMG-V): Genome sequencing to study the core and pangenomes of soil and plant-associated prokaryotes.</title>
        <authorList>
            <person name="Whitman W."/>
        </authorList>
    </citation>
    <scope>NUCLEOTIDE SEQUENCE [LARGE SCALE GENOMIC DNA]</scope>
    <source>
        <strain evidence="7 8">SEMIA 402</strain>
    </source>
</reference>
<evidence type="ECO:0000256" key="2">
    <source>
        <dbReference type="ARBA" id="ARBA00022679"/>
    </source>
</evidence>
<dbReference type="InterPro" id="IPR036086">
    <property type="entry name" value="ParB/Sulfiredoxin_sf"/>
</dbReference>
<feature type="region of interest" description="Disordered" evidence="5">
    <location>
        <begin position="212"/>
        <end position="239"/>
    </location>
</feature>
<evidence type="ECO:0000256" key="4">
    <source>
        <dbReference type="PROSITE-ProRule" id="PRU00489"/>
    </source>
</evidence>
<feature type="domain" description="ParB-like N-terminal" evidence="6">
    <location>
        <begin position="90"/>
        <end position="179"/>
    </location>
</feature>
<evidence type="ECO:0000256" key="5">
    <source>
        <dbReference type="SAM" id="MobiDB-lite"/>
    </source>
</evidence>
<keyword evidence="1 7" id="KW-0489">Methyltransferase</keyword>
<dbReference type="Pfam" id="PF05063">
    <property type="entry name" value="MT-A70"/>
    <property type="match status" value="1"/>
</dbReference>
<keyword evidence="3" id="KW-0949">S-adenosyl-L-methionine</keyword>
<dbReference type="SUPFAM" id="SSF53335">
    <property type="entry name" value="S-adenosyl-L-methionine-dependent methyltransferases"/>
    <property type="match status" value="1"/>
</dbReference>
<dbReference type="PANTHER" id="PTHR12829">
    <property type="entry name" value="N6-ADENOSINE-METHYLTRANSFERASE"/>
    <property type="match status" value="1"/>
</dbReference>
<dbReference type="SUPFAM" id="SSF110849">
    <property type="entry name" value="ParB/Sulfiredoxin"/>
    <property type="match status" value="1"/>
</dbReference>
<comment type="similarity">
    <text evidence="4">Belongs to the MT-A70-like family.</text>
</comment>
<dbReference type="SMART" id="SM00470">
    <property type="entry name" value="ParB"/>
    <property type="match status" value="1"/>
</dbReference>
<evidence type="ECO:0000313" key="8">
    <source>
        <dbReference type="Proteomes" id="UP000533641"/>
    </source>
</evidence>
<dbReference type="Proteomes" id="UP000533641">
    <property type="component" value="Unassembled WGS sequence"/>
</dbReference>
<organism evidence="7 8">
    <name type="scientific">Rhizobium mongolense</name>
    <dbReference type="NCBI Taxonomy" id="57676"/>
    <lineage>
        <taxon>Bacteria</taxon>
        <taxon>Pseudomonadati</taxon>
        <taxon>Pseudomonadota</taxon>
        <taxon>Alphaproteobacteria</taxon>
        <taxon>Hyphomicrobiales</taxon>
        <taxon>Rhizobiaceae</taxon>
        <taxon>Rhizobium/Agrobacterium group</taxon>
        <taxon>Rhizobium</taxon>
    </lineage>
</organism>
<dbReference type="PROSITE" id="PS51143">
    <property type="entry name" value="MT_A70"/>
    <property type="match status" value="1"/>
</dbReference>
<evidence type="ECO:0000259" key="6">
    <source>
        <dbReference type="SMART" id="SM00470"/>
    </source>
</evidence>
<dbReference type="InterPro" id="IPR007757">
    <property type="entry name" value="MT-A70-like"/>
</dbReference>
<sequence length="592" mass="65815">MNQHLTKGERSRAILDTALQSGSFRSSGSNERQVCASLNGKGLLSRDKKDADLWYPSDRAKKQAVKLYGETVLPASEPGVQAVQAQRVPIRRRITSIESTYRLRGVDMDRVENLKASIRDMGLRTPITVQGDALDERVTLSAGAHRLEAMRQLGEEWIDCFHDDGDDLERELWEIDENLCRAELTAADRALFVFRRKEIYLLKHPETAKGVAGGRARQNSATDKLSFAEQTAEATGRDRRTIERDAARGEKITDMALHRLRGTRLDSGAFLDRLKQIPEDKQVLYVEAALDEEKRKAADVKENRRKLAEVRHSVRLTHMAHVQNNGAATAGQVNKRFPIIYADPPWQFGVRSEVTGREKSAENHYPTMPTGAICDLFAEIGSPAKADAVLFLWATNPMLPDALRVMEAWGFTYVHHWIWDKEAVGTGYWGRDRHELLLIGKKGNPVAPLPGTQFPTVHRERKGGHSAKPWHFAERIEALYPGIPKLEMFCRTPRDGWEAWGYEAAKAENAPALPSVSKAELAEFKALAAVDGGCMGGGPLLDELVELGLVWPSNPPDLTIGGANRLRELQALIDLASDGDAVRCRESEAAAS</sequence>
<dbReference type="GO" id="GO:0032259">
    <property type="term" value="P:methylation"/>
    <property type="evidence" value="ECO:0007669"/>
    <property type="project" value="UniProtKB-KW"/>
</dbReference>
<dbReference type="AlphaFoldDB" id="A0A7W6RQZ3"/>
<accession>A0A7W6RQZ3</accession>
<dbReference type="GO" id="GO:0008168">
    <property type="term" value="F:methyltransferase activity"/>
    <property type="evidence" value="ECO:0007669"/>
    <property type="project" value="UniProtKB-KW"/>
</dbReference>
<dbReference type="InterPro" id="IPR029063">
    <property type="entry name" value="SAM-dependent_MTases_sf"/>
</dbReference>
<name>A0A7W6RQZ3_9HYPH</name>
<feature type="compositionally biased region" description="Polar residues" evidence="5">
    <location>
        <begin position="217"/>
        <end position="233"/>
    </location>
</feature>
<evidence type="ECO:0000256" key="3">
    <source>
        <dbReference type="ARBA" id="ARBA00022691"/>
    </source>
</evidence>
<dbReference type="InterPro" id="IPR003115">
    <property type="entry name" value="ParB_N"/>
</dbReference>
<dbReference type="PANTHER" id="PTHR12829:SF7">
    <property type="entry name" value="N6-ADENOSINE-METHYLTRANSFERASE CATALYTIC SUBUNIT"/>
    <property type="match status" value="1"/>
</dbReference>
<dbReference type="RefSeq" id="WP_183927678.1">
    <property type="nucleotide sequence ID" value="NZ_JACIGM010000011.1"/>
</dbReference>
<dbReference type="EMBL" id="JACIGM010000011">
    <property type="protein sequence ID" value="MBB4277045.1"/>
    <property type="molecule type" value="Genomic_DNA"/>
</dbReference>
<dbReference type="Gene3D" id="3.90.1530.10">
    <property type="entry name" value="Conserved hypothetical protein from pyrococcus furiosus pfu- 392566-001, ParB domain"/>
    <property type="match status" value="1"/>
</dbReference>
<dbReference type="CDD" id="cd16409">
    <property type="entry name" value="ParB_N_like"/>
    <property type="match status" value="1"/>
</dbReference>
<gene>
    <name evidence="7" type="ORF">GGE12_004843</name>
</gene>
<keyword evidence="2" id="KW-0808">Transferase</keyword>
<comment type="caution">
    <text evidence="7">The sequence shown here is derived from an EMBL/GenBank/DDBJ whole genome shotgun (WGS) entry which is preliminary data.</text>
</comment>
<dbReference type="Gene3D" id="3.40.50.150">
    <property type="entry name" value="Vaccinia Virus protein VP39"/>
    <property type="match status" value="1"/>
</dbReference>
<evidence type="ECO:0000313" key="7">
    <source>
        <dbReference type="EMBL" id="MBB4277045.1"/>
    </source>
</evidence>
<evidence type="ECO:0000256" key="1">
    <source>
        <dbReference type="ARBA" id="ARBA00022603"/>
    </source>
</evidence>
<dbReference type="Pfam" id="PF02195">
    <property type="entry name" value="ParB_N"/>
    <property type="match status" value="1"/>
</dbReference>
<protein>
    <submittedName>
        <fullName evidence="7">N6-adenosine-specific RNA methylase IME4</fullName>
    </submittedName>
</protein>